<dbReference type="PROSITE" id="PS50158">
    <property type="entry name" value="ZF_CCHC"/>
    <property type="match status" value="1"/>
</dbReference>
<organism evidence="4">
    <name type="scientific">Tanacetum cinerariifolium</name>
    <name type="common">Dalmatian daisy</name>
    <name type="synonym">Chrysanthemum cinerariifolium</name>
    <dbReference type="NCBI Taxonomy" id="118510"/>
    <lineage>
        <taxon>Eukaryota</taxon>
        <taxon>Viridiplantae</taxon>
        <taxon>Streptophyta</taxon>
        <taxon>Embryophyta</taxon>
        <taxon>Tracheophyta</taxon>
        <taxon>Spermatophyta</taxon>
        <taxon>Magnoliopsida</taxon>
        <taxon>eudicotyledons</taxon>
        <taxon>Gunneridae</taxon>
        <taxon>Pentapetalae</taxon>
        <taxon>asterids</taxon>
        <taxon>campanulids</taxon>
        <taxon>Asterales</taxon>
        <taxon>Asteraceae</taxon>
        <taxon>Asteroideae</taxon>
        <taxon>Anthemideae</taxon>
        <taxon>Anthemidinae</taxon>
        <taxon>Tanacetum</taxon>
    </lineage>
</organism>
<keyword evidence="1" id="KW-0863">Zinc-finger</keyword>
<dbReference type="InterPro" id="IPR043502">
    <property type="entry name" value="DNA/RNA_pol_sf"/>
</dbReference>
<keyword evidence="1" id="KW-0862">Zinc</keyword>
<keyword evidence="1" id="KW-0479">Metal-binding</keyword>
<dbReference type="InterPro" id="IPR053134">
    <property type="entry name" value="RNA-dir_DNA_polymerase"/>
</dbReference>
<name>A0A6L2LUW6_TANCI</name>
<evidence type="ECO:0000256" key="2">
    <source>
        <dbReference type="SAM" id="MobiDB-lite"/>
    </source>
</evidence>
<dbReference type="AlphaFoldDB" id="A0A6L2LUW6"/>
<reference evidence="4" key="1">
    <citation type="journal article" date="2019" name="Sci. Rep.">
        <title>Draft genome of Tanacetum cinerariifolium, the natural source of mosquito coil.</title>
        <authorList>
            <person name="Yamashiro T."/>
            <person name="Shiraishi A."/>
            <person name="Satake H."/>
            <person name="Nakayama K."/>
        </authorList>
    </citation>
    <scope>NUCLEOTIDE SEQUENCE</scope>
</reference>
<feature type="compositionally biased region" description="Acidic residues" evidence="2">
    <location>
        <begin position="84"/>
        <end position="102"/>
    </location>
</feature>
<dbReference type="Gene3D" id="4.10.60.10">
    <property type="entry name" value="Zinc finger, CCHC-type"/>
    <property type="match status" value="1"/>
</dbReference>
<dbReference type="CDD" id="cd01647">
    <property type="entry name" value="RT_LTR"/>
    <property type="match status" value="1"/>
</dbReference>
<sequence>MLPVAPLSQDYIPSPEEPQTPPAPHDEDEHEPMFIQPHDPDFVPEPIYPEYISLENEHILLAEEQLLLPVVLLTAESPGYVAELDPEEDPEEYKDDETEDGPVDYPMDKGDEGDDDDDDSSGDDANDEYEDMDDEDEDEEEEHIAPADSTTFVPPIELVSSPEGTEPIIPPPSVDISTTGARISIRLQASTSLPPAVEVERLLAMPTSLPSPLTSLSPPSAGERLARLTAPSEQSSPPPIPPSGCLTQTRTLRIASTQALVDIVTAALPSPPLPPSLYPPPPIDHRDDILEFEQPPRKRAEMRQRDIREVGCRIRDTWIDPTEAVHEMEPTTLEEVNTRVAELAELHEHDTQELYALLEDSQDVWIMEEEAYADREAWAHSIGLSQTVHHEFQTLREKVQIMAPVTRQGQNPPPPNTDTLPHHMTPESVHAMIDQVLLRNSTNGYGSQSSHGYNPRNMQTTRPYFYTDFMKCHPLNFKGNEGVVSFTRWIEKMEFVFNISGCAIENQVKGNDVPTYTNHFQELTLICTKFVANENEKIDKYISGLPDSNYGNVKSSKPRTLEETIELTNDFMDQKLRTYAERSDNKRKADDTSRSNHRHQQQPFKRQNVTKVYNMETRERKPYEGSLPKCTKCQRHHNGPCTQKCHKCNKVGHFARDYRSSGNANVANAQRDNKETPKGNGCFKCGASRHFKRDCPKLRNKNRGNRIAQGWVYAVGNAEKNGNARKNLESNVVMDLMPIELGSFDVIIGMDWLRKYHAVIVCDEKLVHVPYGNETLIFHGNENDNGRESRLTVISCSKAQEYMTKGCLPPARPVEFQIDLIPGAALVARASYRLAPSKMKELLEQLQELSDKGFIDLVPHPGEPRIYSKIDLRSGYHQLRVREQDTPKTTFQTRYGHYEFQVMPFGLTSVPAVFMDLMNRVCKPYLYKYVIVFIDDILIYSKDEKEHGGHLKAILELLKEEKLGIHVDPAKIKSIKDWASPKMPMEIRQFLGLAGYYRSSPILALPEGSEDFVVYCDASHKGLGDVLMQREKVGEAQLTGSEMIQEMTEKIIMIKQRMQAAQDQQKSYADQKQKPMKFEVGDRVMLKVSPWKRVVRFIMQGKLNPRVHHTFHVSNLKKCYADEPLAMPLEGVHIDDTLQFVEKPIEIMEREIKRLKRSRIPLVKVRWNSRRGPECTWEREDSFK</sequence>
<dbReference type="SMART" id="SM00343">
    <property type="entry name" value="ZnF_C2HC"/>
    <property type="match status" value="2"/>
</dbReference>
<dbReference type="InterPro" id="IPR043128">
    <property type="entry name" value="Rev_trsase/Diguanyl_cyclase"/>
</dbReference>
<dbReference type="Gene3D" id="2.40.70.10">
    <property type="entry name" value="Acid Proteases"/>
    <property type="match status" value="1"/>
</dbReference>
<feature type="compositionally biased region" description="Basic and acidic residues" evidence="2">
    <location>
        <begin position="578"/>
        <end position="594"/>
    </location>
</feature>
<dbReference type="GO" id="GO:0003676">
    <property type="term" value="F:nucleic acid binding"/>
    <property type="evidence" value="ECO:0007669"/>
    <property type="project" value="InterPro"/>
</dbReference>
<dbReference type="Pfam" id="PF08284">
    <property type="entry name" value="RVP_2"/>
    <property type="match status" value="1"/>
</dbReference>
<dbReference type="InterPro" id="IPR036875">
    <property type="entry name" value="Znf_CCHC_sf"/>
</dbReference>
<gene>
    <name evidence="4" type="ORF">Tci_037554</name>
</gene>
<feature type="region of interest" description="Disordered" evidence="2">
    <location>
        <begin position="1"/>
        <end position="46"/>
    </location>
</feature>
<accession>A0A6L2LUW6</accession>
<feature type="region of interest" description="Disordered" evidence="2">
    <location>
        <begin position="80"/>
        <end position="176"/>
    </location>
</feature>
<dbReference type="GO" id="GO:0008270">
    <property type="term" value="F:zinc ion binding"/>
    <property type="evidence" value="ECO:0007669"/>
    <property type="project" value="UniProtKB-KW"/>
</dbReference>
<evidence type="ECO:0000313" key="4">
    <source>
        <dbReference type="EMBL" id="GEU65576.1"/>
    </source>
</evidence>
<feature type="domain" description="CCHC-type" evidence="3">
    <location>
        <begin position="682"/>
        <end position="697"/>
    </location>
</feature>
<dbReference type="EMBL" id="BKCJ010005229">
    <property type="protein sequence ID" value="GEU65576.1"/>
    <property type="molecule type" value="Genomic_DNA"/>
</dbReference>
<dbReference type="Gene3D" id="3.30.70.270">
    <property type="match status" value="1"/>
</dbReference>
<evidence type="ECO:0000256" key="1">
    <source>
        <dbReference type="PROSITE-ProRule" id="PRU00047"/>
    </source>
</evidence>
<feature type="compositionally biased region" description="Acidic residues" evidence="2">
    <location>
        <begin position="111"/>
        <end position="142"/>
    </location>
</feature>
<feature type="region of interest" description="Disordered" evidence="2">
    <location>
        <begin position="578"/>
        <end position="608"/>
    </location>
</feature>
<dbReference type="InterPro" id="IPR001878">
    <property type="entry name" value="Znf_CCHC"/>
</dbReference>
<feature type="compositionally biased region" description="Low complexity" evidence="2">
    <location>
        <begin position="209"/>
        <end position="221"/>
    </location>
</feature>
<dbReference type="SUPFAM" id="SSF57756">
    <property type="entry name" value="Retrovirus zinc finger-like domains"/>
    <property type="match status" value="1"/>
</dbReference>
<dbReference type="PANTHER" id="PTHR24559">
    <property type="entry name" value="TRANSPOSON TY3-I GAG-POL POLYPROTEIN"/>
    <property type="match status" value="1"/>
</dbReference>
<comment type="caution">
    <text evidence="4">The sequence shown here is derived from an EMBL/GenBank/DDBJ whole genome shotgun (WGS) entry which is preliminary data.</text>
</comment>
<dbReference type="InterPro" id="IPR021109">
    <property type="entry name" value="Peptidase_aspartic_dom_sf"/>
</dbReference>
<proteinExistence type="predicted"/>
<dbReference type="PANTHER" id="PTHR24559:SF427">
    <property type="entry name" value="RNA-DIRECTED DNA POLYMERASE"/>
    <property type="match status" value="1"/>
</dbReference>
<dbReference type="InterPro" id="IPR000477">
    <property type="entry name" value="RT_dom"/>
</dbReference>
<dbReference type="Gene3D" id="3.10.10.10">
    <property type="entry name" value="HIV Type 1 Reverse Transcriptase, subunit A, domain 1"/>
    <property type="match status" value="2"/>
</dbReference>
<dbReference type="Pfam" id="PF00098">
    <property type="entry name" value="zf-CCHC"/>
    <property type="match status" value="1"/>
</dbReference>
<evidence type="ECO:0000259" key="3">
    <source>
        <dbReference type="PROSITE" id="PS50158"/>
    </source>
</evidence>
<dbReference type="SUPFAM" id="SSF56672">
    <property type="entry name" value="DNA/RNA polymerases"/>
    <property type="match status" value="1"/>
</dbReference>
<protein>
    <recommendedName>
        <fullName evidence="3">CCHC-type domain-containing protein</fullName>
    </recommendedName>
</protein>
<feature type="region of interest" description="Disordered" evidence="2">
    <location>
        <begin position="209"/>
        <end position="242"/>
    </location>
</feature>
<dbReference type="Pfam" id="PF00078">
    <property type="entry name" value="RVT_1"/>
    <property type="match status" value="1"/>
</dbReference>